<name>A0A5J9TKB9_9POAL</name>
<evidence type="ECO:0000313" key="2">
    <source>
        <dbReference type="EMBL" id="TVU11742.1"/>
    </source>
</evidence>
<keyword evidence="3" id="KW-1185">Reference proteome</keyword>
<dbReference type="AlphaFoldDB" id="A0A5J9TKB9"/>
<feature type="compositionally biased region" description="Polar residues" evidence="1">
    <location>
        <begin position="150"/>
        <end position="160"/>
    </location>
</feature>
<sequence>MGRADCTQDFSLSPIQQATAIIVFRHVIEQAKSQPRIAGRVGELSDEKENAIANVTARMQKQTLDSLLLGLLCRRIFNVPDGKVCEKLGTREGLAQPMASSVERSSNGRLRSQRGPQVGQNHGDYLQYNPPPQMHNIEADLDTAVGNGPPASTGNTTSSLPDLYPPYPASEENDYLYHQADC</sequence>
<proteinExistence type="predicted"/>
<organism evidence="2 3">
    <name type="scientific">Eragrostis curvula</name>
    <name type="common">weeping love grass</name>
    <dbReference type="NCBI Taxonomy" id="38414"/>
    <lineage>
        <taxon>Eukaryota</taxon>
        <taxon>Viridiplantae</taxon>
        <taxon>Streptophyta</taxon>
        <taxon>Embryophyta</taxon>
        <taxon>Tracheophyta</taxon>
        <taxon>Spermatophyta</taxon>
        <taxon>Magnoliopsida</taxon>
        <taxon>Liliopsida</taxon>
        <taxon>Poales</taxon>
        <taxon>Poaceae</taxon>
        <taxon>PACMAD clade</taxon>
        <taxon>Chloridoideae</taxon>
        <taxon>Eragrostideae</taxon>
        <taxon>Eragrostidinae</taxon>
        <taxon>Eragrostis</taxon>
    </lineage>
</organism>
<gene>
    <name evidence="2" type="ORF">EJB05_45344</name>
</gene>
<evidence type="ECO:0000256" key="1">
    <source>
        <dbReference type="SAM" id="MobiDB-lite"/>
    </source>
</evidence>
<feature type="non-terminal residue" evidence="2">
    <location>
        <position position="1"/>
    </location>
</feature>
<evidence type="ECO:0000313" key="3">
    <source>
        <dbReference type="Proteomes" id="UP000324897"/>
    </source>
</evidence>
<comment type="caution">
    <text evidence="2">The sequence shown here is derived from an EMBL/GenBank/DDBJ whole genome shotgun (WGS) entry which is preliminary data.</text>
</comment>
<dbReference type="EMBL" id="RWGY01000039">
    <property type="protein sequence ID" value="TVU11742.1"/>
    <property type="molecule type" value="Genomic_DNA"/>
</dbReference>
<dbReference type="Gramene" id="TVU11742">
    <property type="protein sequence ID" value="TVU11742"/>
    <property type="gene ID" value="EJB05_45344"/>
</dbReference>
<dbReference type="Proteomes" id="UP000324897">
    <property type="component" value="Chromosome 3"/>
</dbReference>
<feature type="region of interest" description="Disordered" evidence="1">
    <location>
        <begin position="96"/>
        <end position="124"/>
    </location>
</feature>
<feature type="region of interest" description="Disordered" evidence="1">
    <location>
        <begin position="141"/>
        <end position="174"/>
    </location>
</feature>
<feature type="compositionally biased region" description="Polar residues" evidence="1">
    <location>
        <begin position="98"/>
        <end position="120"/>
    </location>
</feature>
<reference evidence="2 3" key="1">
    <citation type="journal article" date="2019" name="Sci. Rep.">
        <title>A high-quality genome of Eragrostis curvula grass provides insights into Poaceae evolution and supports new strategies to enhance forage quality.</title>
        <authorList>
            <person name="Carballo J."/>
            <person name="Santos B.A.C.M."/>
            <person name="Zappacosta D."/>
            <person name="Garbus I."/>
            <person name="Selva J.P."/>
            <person name="Gallo C.A."/>
            <person name="Diaz A."/>
            <person name="Albertini E."/>
            <person name="Caccamo M."/>
            <person name="Echenique V."/>
        </authorList>
    </citation>
    <scope>NUCLEOTIDE SEQUENCE [LARGE SCALE GENOMIC DNA]</scope>
    <source>
        <strain evidence="3">cv. Victoria</strain>
        <tissue evidence="2">Leaf</tissue>
    </source>
</reference>
<accession>A0A5J9TKB9</accession>
<protein>
    <submittedName>
        <fullName evidence="2">Uncharacterized protein</fullName>
    </submittedName>
</protein>